<evidence type="ECO:0000313" key="2">
    <source>
        <dbReference type="Proteomes" id="UP000593892"/>
    </source>
</evidence>
<keyword evidence="2" id="KW-1185">Reference proteome</keyword>
<dbReference type="AlphaFoldDB" id="A0A7S7SNZ6"/>
<dbReference type="KEGG" id="pfer:IRI77_14100"/>
<gene>
    <name evidence="1" type="ORF">IRI77_14100</name>
</gene>
<accession>A0A7S7SNZ6</accession>
<protein>
    <submittedName>
        <fullName evidence="1">Uncharacterized protein</fullName>
    </submittedName>
</protein>
<evidence type="ECO:0000313" key="1">
    <source>
        <dbReference type="EMBL" id="QOY91026.1"/>
    </source>
</evidence>
<dbReference type="RefSeq" id="WP_194452681.1">
    <property type="nucleotide sequence ID" value="NZ_CP063849.1"/>
</dbReference>
<name>A0A7S7SNZ6_PALFE</name>
<dbReference type="EMBL" id="CP063849">
    <property type="protein sequence ID" value="QOY91026.1"/>
    <property type="molecule type" value="Genomic_DNA"/>
</dbReference>
<organism evidence="1 2">
    <name type="scientific">Paludibaculum fermentans</name>
    <dbReference type="NCBI Taxonomy" id="1473598"/>
    <lineage>
        <taxon>Bacteria</taxon>
        <taxon>Pseudomonadati</taxon>
        <taxon>Acidobacteriota</taxon>
        <taxon>Terriglobia</taxon>
        <taxon>Bryobacterales</taxon>
        <taxon>Bryobacteraceae</taxon>
        <taxon>Paludibaculum</taxon>
    </lineage>
</organism>
<reference evidence="1 2" key="1">
    <citation type="submission" date="2020-10" db="EMBL/GenBank/DDBJ databases">
        <title>Complete genome sequence of Paludibaculum fermentans P105T, a facultatively anaerobic acidobacterium capable of dissimilatory Fe(III) reduction.</title>
        <authorList>
            <person name="Dedysh S.N."/>
            <person name="Beletsky A.V."/>
            <person name="Kulichevskaya I.S."/>
            <person name="Mardanov A.V."/>
            <person name="Ravin N.V."/>
        </authorList>
    </citation>
    <scope>NUCLEOTIDE SEQUENCE [LARGE SCALE GENOMIC DNA]</scope>
    <source>
        <strain evidence="1 2">P105</strain>
    </source>
</reference>
<proteinExistence type="predicted"/>
<dbReference type="Proteomes" id="UP000593892">
    <property type="component" value="Chromosome"/>
</dbReference>
<sequence length="240" mass="27490">MTSAVLLLLAMTAADPGIEKTRTYAMEWLKQLPDFLCEQSAQRMKGTGRRDDWHLVDVIDTEVSYSGGRERYRLLRKNGTPVTGDRMVGTRNMGSSGEFATALRYLFSQDVAAEFKFKGTDKVRKLKLLRFQYEVKRENSHWSIGIQSMYSPGYTGSVWVEEETGRIHRLTMETKDFPPEFPVRSSFFQLDYTEAVIGGQSSLMPSLSVLEACDRLGFCDRKEIRFTNYRKFTAESQLVP</sequence>